<dbReference type="InterPro" id="IPR029422">
    <property type="entry name" value="CCDC74_C"/>
</dbReference>
<evidence type="ECO:0000256" key="2">
    <source>
        <dbReference type="SAM" id="Coils"/>
    </source>
</evidence>
<evidence type="ECO:0000259" key="4">
    <source>
        <dbReference type="Pfam" id="PF14917"/>
    </source>
</evidence>
<dbReference type="PANTHER" id="PTHR14882">
    <property type="entry name" value="COILED-COIL DOMAIN-CONTAINING 74A"/>
    <property type="match status" value="1"/>
</dbReference>
<keyword evidence="1 2" id="KW-0175">Coiled coil</keyword>
<accession>A0A6J2UXT9</accession>
<evidence type="ECO:0000259" key="3">
    <source>
        <dbReference type="Pfam" id="PF14916"/>
    </source>
</evidence>
<dbReference type="GeneID" id="115807154"/>
<dbReference type="OrthoDB" id="2155209at2759"/>
<keyword evidence="5" id="KW-1185">Reference proteome</keyword>
<dbReference type="InParanoid" id="A0A6J2UXT9"/>
<dbReference type="CTD" id="91409"/>
<gene>
    <name evidence="6" type="primary">ccdc74b</name>
</gene>
<evidence type="ECO:0000313" key="5">
    <source>
        <dbReference type="Proteomes" id="UP000504632"/>
    </source>
</evidence>
<dbReference type="Pfam" id="PF14916">
    <property type="entry name" value="CCDC92"/>
    <property type="match status" value="1"/>
</dbReference>
<dbReference type="PANTHER" id="PTHR14882:SF5">
    <property type="entry name" value="COILED-COIL DOMAIN CONTAINING 74A"/>
    <property type="match status" value="1"/>
</dbReference>
<dbReference type="AlphaFoldDB" id="A0A6J2UXT9"/>
<dbReference type="Proteomes" id="UP000504632">
    <property type="component" value="Chromosome 3"/>
</dbReference>
<evidence type="ECO:0000256" key="1">
    <source>
        <dbReference type="ARBA" id="ARBA00023054"/>
    </source>
</evidence>
<feature type="domain" description="Coiled coil protein 74 C-terminal" evidence="4">
    <location>
        <begin position="129"/>
        <end position="251"/>
    </location>
</feature>
<protein>
    <submittedName>
        <fullName evidence="6">Coiled-coil domain-containing protein 74B</fullName>
    </submittedName>
</protein>
<dbReference type="FunCoup" id="A0A6J2UXT9">
    <property type="interactions" value="209"/>
</dbReference>
<reference evidence="6" key="1">
    <citation type="submission" date="2025-08" db="UniProtKB">
        <authorList>
            <consortium name="RefSeq"/>
        </authorList>
    </citation>
    <scope>IDENTIFICATION</scope>
</reference>
<feature type="coiled-coil region" evidence="2">
    <location>
        <begin position="5"/>
        <end position="43"/>
    </location>
</feature>
<dbReference type="InterPro" id="IPR039496">
    <property type="entry name" value="CCDC92/74_N"/>
</dbReference>
<feature type="domain" description="CCDC92/74 N-terminal" evidence="3">
    <location>
        <begin position="3"/>
        <end position="55"/>
    </location>
</feature>
<sequence length="263" mass="30064">MDTHIASLENTIHFLQERHRGTLEQLHREIDHLKRKNKDLQFKLIMEPPRTCRKEFSRRGLKTCTETQTFQSERGIYLNQTLEDACLPPDTHLSEGNKETPTPNGLRGVPEGNGGLITSLEPLRIHSDPSLPPRAPTLKECEVIIRQLFNANSLQSREIVRIKAVLRDIIVNKRITPENYILTKAYLAGDSGNDEDKFPKLPLRPLPKRSIVSQASVVERVTLPALKHSHNTSIADRQKRIQALQKNRLRRTVRSVNKSLSFI</sequence>
<organism evidence="5 6">
    <name type="scientific">Chanos chanos</name>
    <name type="common">Milkfish</name>
    <name type="synonym">Mugil chanos</name>
    <dbReference type="NCBI Taxonomy" id="29144"/>
    <lineage>
        <taxon>Eukaryota</taxon>
        <taxon>Metazoa</taxon>
        <taxon>Chordata</taxon>
        <taxon>Craniata</taxon>
        <taxon>Vertebrata</taxon>
        <taxon>Euteleostomi</taxon>
        <taxon>Actinopterygii</taxon>
        <taxon>Neopterygii</taxon>
        <taxon>Teleostei</taxon>
        <taxon>Ostariophysi</taxon>
        <taxon>Gonorynchiformes</taxon>
        <taxon>Chanidae</taxon>
        <taxon>Chanos</taxon>
    </lineage>
</organism>
<evidence type="ECO:0000313" key="6">
    <source>
        <dbReference type="RefSeq" id="XP_030623886.1"/>
    </source>
</evidence>
<dbReference type="Pfam" id="PF14917">
    <property type="entry name" value="CCDC74_C"/>
    <property type="match status" value="1"/>
</dbReference>
<name>A0A6J2UXT9_CHACN</name>
<dbReference type="InterPro" id="IPR040370">
    <property type="entry name" value="CCDC74A/CCDC74B/CCDC92"/>
</dbReference>
<dbReference type="RefSeq" id="XP_030623886.1">
    <property type="nucleotide sequence ID" value="XM_030768026.1"/>
</dbReference>
<proteinExistence type="predicted"/>